<feature type="region of interest" description="Disordered" evidence="1">
    <location>
        <begin position="50"/>
        <end position="84"/>
    </location>
</feature>
<accession>A0A919MAZ9</accession>
<gene>
    <name evidence="2" type="ORF">Afe05nite_49660</name>
</gene>
<name>A0A919MAZ9_9ACTN</name>
<organism evidence="2 3">
    <name type="scientific">Paractinoplanes ferrugineus</name>
    <dbReference type="NCBI Taxonomy" id="113564"/>
    <lineage>
        <taxon>Bacteria</taxon>
        <taxon>Bacillati</taxon>
        <taxon>Actinomycetota</taxon>
        <taxon>Actinomycetes</taxon>
        <taxon>Micromonosporales</taxon>
        <taxon>Micromonosporaceae</taxon>
        <taxon>Paractinoplanes</taxon>
    </lineage>
</organism>
<keyword evidence="3" id="KW-1185">Reference proteome</keyword>
<evidence type="ECO:0000313" key="3">
    <source>
        <dbReference type="Proteomes" id="UP000598174"/>
    </source>
</evidence>
<evidence type="ECO:0000313" key="2">
    <source>
        <dbReference type="EMBL" id="GIE13126.1"/>
    </source>
</evidence>
<dbReference type="EMBL" id="BOMM01000047">
    <property type="protein sequence ID" value="GIE13126.1"/>
    <property type="molecule type" value="Genomic_DNA"/>
</dbReference>
<sequence>MRTIPCDMTLFPDSEMYPRAAKPREMHVDRVAVNILDRNPILTAALEKLGHQSTSVSPCSKASSAGRQKVRGRGLSPNGNPTET</sequence>
<feature type="compositionally biased region" description="Polar residues" evidence="1">
    <location>
        <begin position="51"/>
        <end position="66"/>
    </location>
</feature>
<comment type="caution">
    <text evidence="2">The sequence shown here is derived from an EMBL/GenBank/DDBJ whole genome shotgun (WGS) entry which is preliminary data.</text>
</comment>
<reference evidence="2" key="1">
    <citation type="submission" date="2021-01" db="EMBL/GenBank/DDBJ databases">
        <title>Whole genome shotgun sequence of Actinoplanes ferrugineus NBRC 15555.</title>
        <authorList>
            <person name="Komaki H."/>
            <person name="Tamura T."/>
        </authorList>
    </citation>
    <scope>NUCLEOTIDE SEQUENCE</scope>
    <source>
        <strain evidence="2">NBRC 15555</strain>
    </source>
</reference>
<protein>
    <submittedName>
        <fullName evidence="2">Uncharacterized protein</fullName>
    </submittedName>
</protein>
<proteinExistence type="predicted"/>
<evidence type="ECO:0000256" key="1">
    <source>
        <dbReference type="SAM" id="MobiDB-lite"/>
    </source>
</evidence>
<dbReference type="Proteomes" id="UP000598174">
    <property type="component" value="Unassembled WGS sequence"/>
</dbReference>
<dbReference type="AlphaFoldDB" id="A0A919MAZ9"/>